<gene>
    <name evidence="2" type="ORF">DS745_03705</name>
</gene>
<keyword evidence="1" id="KW-0472">Membrane</keyword>
<feature type="transmembrane region" description="Helical" evidence="1">
    <location>
        <begin position="12"/>
        <end position="34"/>
    </location>
</feature>
<feature type="transmembrane region" description="Helical" evidence="1">
    <location>
        <begin position="40"/>
        <end position="59"/>
    </location>
</feature>
<organism evidence="2 3">
    <name type="scientific">Anaerobacillus alkaliphilus</name>
    <dbReference type="NCBI Taxonomy" id="1548597"/>
    <lineage>
        <taxon>Bacteria</taxon>
        <taxon>Bacillati</taxon>
        <taxon>Bacillota</taxon>
        <taxon>Bacilli</taxon>
        <taxon>Bacillales</taxon>
        <taxon>Bacillaceae</taxon>
        <taxon>Anaerobacillus</taxon>
    </lineage>
</organism>
<protein>
    <submittedName>
        <fullName evidence="2">Uncharacterized protein</fullName>
    </submittedName>
</protein>
<name>A0A4Q0VY60_9BACI</name>
<evidence type="ECO:0000313" key="3">
    <source>
        <dbReference type="Proteomes" id="UP000290649"/>
    </source>
</evidence>
<dbReference type="Proteomes" id="UP000290649">
    <property type="component" value="Unassembled WGS sequence"/>
</dbReference>
<keyword evidence="1" id="KW-0812">Transmembrane</keyword>
<keyword evidence="3" id="KW-1185">Reference proteome</keyword>
<evidence type="ECO:0000256" key="1">
    <source>
        <dbReference type="SAM" id="Phobius"/>
    </source>
</evidence>
<keyword evidence="1" id="KW-1133">Transmembrane helix</keyword>
<accession>A0A4Q0VY60</accession>
<sequence>MVVKVLLKGLLIVVFFVIYFWYFSLITGLIEFLMGGFATIYLLIISSIMVVVSVVLSMWTTNKVLETIKANL</sequence>
<proteinExistence type="predicted"/>
<dbReference type="EMBL" id="QOUX01000001">
    <property type="protein sequence ID" value="RXJ04499.1"/>
    <property type="molecule type" value="Genomic_DNA"/>
</dbReference>
<reference evidence="2 3" key="1">
    <citation type="journal article" date="2019" name="Int. J. Syst. Evol. Microbiol.">
        <title>Anaerobacillus alkaliphilus sp. nov., a novel alkaliphilic and moderately halophilic bacterium.</title>
        <authorList>
            <person name="Borsodi A.K."/>
            <person name="Aszalos J.M."/>
            <person name="Bihari P."/>
            <person name="Nagy I."/>
            <person name="Schumann P."/>
            <person name="Sproer C."/>
            <person name="Kovacs A.L."/>
            <person name="Boka K."/>
            <person name="Dobosy P."/>
            <person name="Ovari M."/>
            <person name="Szili-Kovacs T."/>
            <person name="Toth E."/>
        </authorList>
    </citation>
    <scope>NUCLEOTIDE SEQUENCE [LARGE SCALE GENOMIC DNA]</scope>
    <source>
        <strain evidence="2 3">B16-10</strain>
    </source>
</reference>
<dbReference type="AlphaFoldDB" id="A0A4Q0VY60"/>
<comment type="caution">
    <text evidence="2">The sequence shown here is derived from an EMBL/GenBank/DDBJ whole genome shotgun (WGS) entry which is preliminary data.</text>
</comment>
<evidence type="ECO:0000313" key="2">
    <source>
        <dbReference type="EMBL" id="RXJ04499.1"/>
    </source>
</evidence>